<organism evidence="1 2">
    <name type="scientific">Kingdonia uniflora</name>
    <dbReference type="NCBI Taxonomy" id="39325"/>
    <lineage>
        <taxon>Eukaryota</taxon>
        <taxon>Viridiplantae</taxon>
        <taxon>Streptophyta</taxon>
        <taxon>Embryophyta</taxon>
        <taxon>Tracheophyta</taxon>
        <taxon>Spermatophyta</taxon>
        <taxon>Magnoliopsida</taxon>
        <taxon>Ranunculales</taxon>
        <taxon>Circaeasteraceae</taxon>
        <taxon>Kingdonia</taxon>
    </lineage>
</organism>
<comment type="caution">
    <text evidence="1">The sequence shown here is derived from an EMBL/GenBank/DDBJ whole genome shotgun (WGS) entry which is preliminary data.</text>
</comment>
<proteinExistence type="predicted"/>
<dbReference type="AlphaFoldDB" id="A0A7J7LLW1"/>
<evidence type="ECO:0000313" key="2">
    <source>
        <dbReference type="Proteomes" id="UP000541444"/>
    </source>
</evidence>
<keyword evidence="2" id="KW-1185">Reference proteome</keyword>
<dbReference type="EMBL" id="JACGCM010002205">
    <property type="protein sequence ID" value="KAF6143528.1"/>
    <property type="molecule type" value="Genomic_DNA"/>
</dbReference>
<gene>
    <name evidence="1" type="ORF">GIB67_029697</name>
</gene>
<evidence type="ECO:0000313" key="1">
    <source>
        <dbReference type="EMBL" id="KAF6143528.1"/>
    </source>
</evidence>
<dbReference type="Proteomes" id="UP000541444">
    <property type="component" value="Unassembled WGS sequence"/>
</dbReference>
<sequence length="200" mass="22444">VIAFRDDEYPMELLCRTAKQSLSSKVKKKKSLLNIVAQEGVKLEAVVKELGISRKSELKTDFADVSESTTSSKLALAFSKKRILKRDSTSGTTGSGEVDGEVKKRRVDLSSELIWVKVVYNRPGIEDELKAVEKMARLAVRNGEEEMSKMATRLMKGICLGMEEDNVEPEKGKAELEKKVAYLKTDLAREGKRKDRPKTY</sequence>
<name>A0A7J7LLW1_9MAGN</name>
<feature type="non-terminal residue" evidence="1">
    <location>
        <position position="1"/>
    </location>
</feature>
<reference evidence="1 2" key="1">
    <citation type="journal article" date="2020" name="IScience">
        <title>Genome Sequencing of the Endangered Kingdonia uniflora (Circaeasteraceae, Ranunculales) Reveals Potential Mechanisms of Evolutionary Specialization.</title>
        <authorList>
            <person name="Sun Y."/>
            <person name="Deng T."/>
            <person name="Zhang A."/>
            <person name="Moore M.J."/>
            <person name="Landis J.B."/>
            <person name="Lin N."/>
            <person name="Zhang H."/>
            <person name="Zhang X."/>
            <person name="Huang J."/>
            <person name="Zhang X."/>
            <person name="Sun H."/>
            <person name="Wang H."/>
        </authorList>
    </citation>
    <scope>NUCLEOTIDE SEQUENCE [LARGE SCALE GENOMIC DNA]</scope>
    <source>
        <strain evidence="1">TB1705</strain>
        <tissue evidence="1">Leaf</tissue>
    </source>
</reference>
<accession>A0A7J7LLW1</accession>
<protein>
    <submittedName>
        <fullName evidence="1">Uncharacterized protein</fullName>
    </submittedName>
</protein>